<accession>A0A1W6DYN6</accession>
<organism evidence="1 2">
    <name type="scientific">Aeromonas phage phiA8-29</name>
    <dbReference type="NCBI Taxonomy" id="1978922"/>
    <lineage>
        <taxon>Viruses</taxon>
        <taxon>Duplodnaviria</taxon>
        <taxon>Heunggongvirae</taxon>
        <taxon>Uroviricota</taxon>
        <taxon>Caudoviricetes</taxon>
        <taxon>Pantevenvirales</taxon>
        <taxon>Ackermannviridae</taxon>
        <taxon>Tedavirus</taxon>
        <taxon>Tedavirus A829</taxon>
    </lineage>
</organism>
<name>A0A1W6DYN6_9CAUD</name>
<dbReference type="Proteomes" id="UP000221506">
    <property type="component" value="Segment"/>
</dbReference>
<protein>
    <submittedName>
        <fullName evidence="1">Uncharacterized protein</fullName>
    </submittedName>
</protein>
<sequence length="138" mass="15740">MHSKKDEFQRKLLRGEYDCSLGAELQQQGVVDEKYLEMSSNLAGSLQEIQKELCEIFGELPDIITTVGVYPNGPSKLNAVAKEDILYHVHYNLTARFGRGLIIHNKIFYKGNVEDKKLEDELREHGAKIFDKSSAPYH</sequence>
<gene>
    <name evidence="1" type="ORF">phiA829_176</name>
</gene>
<proteinExistence type="predicted"/>
<dbReference type="EMBL" id="KY914485">
    <property type="protein sequence ID" value="ARK07996.1"/>
    <property type="molecule type" value="Genomic_DNA"/>
</dbReference>
<reference evidence="1 2" key="1">
    <citation type="submission" date="2017-04" db="EMBL/GenBank/DDBJ databases">
        <title>Complete genome sequence and characterization of temperature-dependent bacteriophage phiA8-29 infecting Aeromonas.</title>
        <authorList>
            <person name="He Y."/>
            <person name="Yang H."/>
        </authorList>
    </citation>
    <scope>NUCLEOTIDE SEQUENCE [LARGE SCALE GENOMIC DNA]</scope>
</reference>
<evidence type="ECO:0000313" key="2">
    <source>
        <dbReference type="Proteomes" id="UP000221506"/>
    </source>
</evidence>
<keyword evidence="2" id="KW-1185">Reference proteome</keyword>
<evidence type="ECO:0000313" key="1">
    <source>
        <dbReference type="EMBL" id="ARK07996.1"/>
    </source>
</evidence>